<name>A0ABY5PFY2_9ACTN</name>
<keyword evidence="3" id="KW-1185">Reference proteome</keyword>
<sequence>MNTRLSAILAASAVSLLVAAPTASATNMTPLVTCVEQTDTGYLAHFGYRNDEKSTVTRSIAVETGVYSWPRYRWLNMVFNGAWTNTKAEVGLIDRGQPTTFLPGTHDDVFTVPFTSGTLTWALVGRFAVASATSPACPTPDPEPEPEPVVPTVIPPADTPVAPASTPAADTPVPPASTPAKVCTSRRILTIRLRERKGQKIRSAKVVFNKKTIAVSRRTTDGRVIAKIDFRKLPSGRFSVQIRAKLTNGKTRTYTRKYYTCKPKLGPANKLGSKTAL</sequence>
<evidence type="ECO:0000313" key="3">
    <source>
        <dbReference type="Proteomes" id="UP001058860"/>
    </source>
</evidence>
<dbReference type="RefSeq" id="WP_353864065.1">
    <property type="nucleotide sequence ID" value="NZ_CP088295.1"/>
</dbReference>
<organism evidence="2 3">
    <name type="scientific">Svornostia abyssi</name>
    <dbReference type="NCBI Taxonomy" id="2898438"/>
    <lineage>
        <taxon>Bacteria</taxon>
        <taxon>Bacillati</taxon>
        <taxon>Actinomycetota</taxon>
        <taxon>Thermoleophilia</taxon>
        <taxon>Solirubrobacterales</taxon>
        <taxon>Baekduiaceae</taxon>
        <taxon>Svornostia</taxon>
    </lineage>
</organism>
<keyword evidence="1" id="KW-0732">Signal</keyword>
<gene>
    <name evidence="2" type="ORF">LRS13_23310</name>
</gene>
<feature type="signal peptide" evidence="1">
    <location>
        <begin position="1"/>
        <end position="25"/>
    </location>
</feature>
<accession>A0ABY5PFY2</accession>
<protein>
    <submittedName>
        <fullName evidence="2">Uncharacterized protein</fullName>
    </submittedName>
</protein>
<dbReference type="EMBL" id="CP088295">
    <property type="protein sequence ID" value="UUY03563.1"/>
    <property type="molecule type" value="Genomic_DNA"/>
</dbReference>
<dbReference type="Proteomes" id="UP001058860">
    <property type="component" value="Chromosome"/>
</dbReference>
<feature type="chain" id="PRO_5047508883" evidence="1">
    <location>
        <begin position="26"/>
        <end position="277"/>
    </location>
</feature>
<reference evidence="3" key="1">
    <citation type="submission" date="2021-11" db="EMBL/GenBank/DDBJ databases">
        <title>Cultivation dependent microbiological survey of springs from the worlds oldest radium mine currently devoted to the extraction of radon-saturated water.</title>
        <authorList>
            <person name="Kapinusova G."/>
            <person name="Smrhova T."/>
            <person name="Strejcek M."/>
            <person name="Suman J."/>
            <person name="Jani K."/>
            <person name="Pajer P."/>
            <person name="Uhlik O."/>
        </authorList>
    </citation>
    <scope>NUCLEOTIDE SEQUENCE [LARGE SCALE GENOMIC DNA]</scope>
    <source>
        <strain evidence="3">J379</strain>
    </source>
</reference>
<evidence type="ECO:0000256" key="1">
    <source>
        <dbReference type="SAM" id="SignalP"/>
    </source>
</evidence>
<evidence type="ECO:0000313" key="2">
    <source>
        <dbReference type="EMBL" id="UUY03563.1"/>
    </source>
</evidence>
<proteinExistence type="predicted"/>